<protein>
    <submittedName>
        <fullName evidence="3">Uncharacterized protein</fullName>
    </submittedName>
</protein>
<dbReference type="PANTHER" id="PTHR33431:SF12">
    <property type="entry name" value="HIGH MOBILITY GROUP BOX PROTEIN, PUTATIVE (DUF1635)-RELATED"/>
    <property type="match status" value="1"/>
</dbReference>
<comment type="caution">
    <text evidence="3">The sequence shown here is derived from an EMBL/GenBank/DDBJ whole genome shotgun (WGS) entry which is preliminary data.</text>
</comment>
<evidence type="ECO:0000313" key="4">
    <source>
        <dbReference type="Proteomes" id="UP001141806"/>
    </source>
</evidence>
<feature type="region of interest" description="Disordered" evidence="2">
    <location>
        <begin position="1"/>
        <end position="30"/>
    </location>
</feature>
<proteinExistence type="predicted"/>
<keyword evidence="4" id="KW-1185">Reference proteome</keyword>
<dbReference type="AlphaFoldDB" id="A0A9Q0QT64"/>
<evidence type="ECO:0000313" key="3">
    <source>
        <dbReference type="EMBL" id="KAJ4970902.1"/>
    </source>
</evidence>
<dbReference type="PANTHER" id="PTHR33431">
    <property type="entry name" value="ENABLED-LIKE PROTEIN (DUF1635)"/>
    <property type="match status" value="1"/>
</dbReference>
<reference evidence="3" key="1">
    <citation type="journal article" date="2023" name="Plant J.">
        <title>The genome of the king protea, Protea cynaroides.</title>
        <authorList>
            <person name="Chang J."/>
            <person name="Duong T.A."/>
            <person name="Schoeman C."/>
            <person name="Ma X."/>
            <person name="Roodt D."/>
            <person name="Barker N."/>
            <person name="Li Z."/>
            <person name="Van de Peer Y."/>
            <person name="Mizrachi E."/>
        </authorList>
    </citation>
    <scope>NUCLEOTIDE SEQUENCE</scope>
    <source>
        <tissue evidence="3">Young leaves</tissue>
    </source>
</reference>
<dbReference type="Pfam" id="PF07795">
    <property type="entry name" value="DUF1635"/>
    <property type="match status" value="1"/>
</dbReference>
<sequence length="345" mass="38234">MRFSLFTKHRKKEGREIQKLSSRQSPGKPESIDELKHKLLYTTYELECTRMEAKLKMGKSEEYIKQLLQLLNDAYRERDEARDQLQIVLNKVMPNNLTENCSFFPSLQAESPLLKPKGANSSVAESDSLSEIYNHHSYGSSPVDSIIDAVSSPEMSNKNFGDSNNLGLSQQPLIQESDVPISMGIFSAGNRTPSIRTFCSGAPKLDHASSVIDNLVKGKTLPQKGKLLQSVMQAGPLLQTLLVAGPLPRWRNPPPLQQFQIPAVSIKSCVPEKVVQKPVSNPNSMVQSSLGSSYFEMSSQLCSSSVLNFSNSPGSSLDNGMLLSTAMNQDFSHRHIRPGKRLRLQ</sequence>
<gene>
    <name evidence="3" type="ORF">NE237_004001</name>
</gene>
<dbReference type="OrthoDB" id="778241at2759"/>
<dbReference type="EMBL" id="JAMYWD010000005">
    <property type="protein sequence ID" value="KAJ4970902.1"/>
    <property type="molecule type" value="Genomic_DNA"/>
</dbReference>
<accession>A0A9Q0QT64</accession>
<feature type="coiled-coil region" evidence="1">
    <location>
        <begin position="64"/>
        <end position="91"/>
    </location>
</feature>
<evidence type="ECO:0000256" key="1">
    <source>
        <dbReference type="SAM" id="Coils"/>
    </source>
</evidence>
<dbReference type="InterPro" id="IPR012862">
    <property type="entry name" value="DUF1635"/>
</dbReference>
<organism evidence="3 4">
    <name type="scientific">Protea cynaroides</name>
    <dbReference type="NCBI Taxonomy" id="273540"/>
    <lineage>
        <taxon>Eukaryota</taxon>
        <taxon>Viridiplantae</taxon>
        <taxon>Streptophyta</taxon>
        <taxon>Embryophyta</taxon>
        <taxon>Tracheophyta</taxon>
        <taxon>Spermatophyta</taxon>
        <taxon>Magnoliopsida</taxon>
        <taxon>Proteales</taxon>
        <taxon>Proteaceae</taxon>
        <taxon>Protea</taxon>
    </lineage>
</organism>
<keyword evidence="1" id="KW-0175">Coiled coil</keyword>
<evidence type="ECO:0000256" key="2">
    <source>
        <dbReference type="SAM" id="MobiDB-lite"/>
    </source>
</evidence>
<dbReference type="Proteomes" id="UP001141806">
    <property type="component" value="Unassembled WGS sequence"/>
</dbReference>
<name>A0A9Q0QT64_9MAGN</name>